<feature type="compositionally biased region" description="Low complexity" evidence="1">
    <location>
        <begin position="214"/>
        <end position="234"/>
    </location>
</feature>
<dbReference type="GO" id="GO:0003677">
    <property type="term" value="F:DNA binding"/>
    <property type="evidence" value="ECO:0007669"/>
    <property type="project" value="InterPro"/>
</dbReference>
<reference evidence="4 5" key="1">
    <citation type="submission" date="2025-04" db="UniProtKB">
        <authorList>
            <consortium name="RefSeq"/>
        </authorList>
    </citation>
    <scope>IDENTIFICATION</scope>
</reference>
<feature type="compositionally biased region" description="Polar residues" evidence="1">
    <location>
        <begin position="235"/>
        <end position="255"/>
    </location>
</feature>
<dbReference type="CTD" id="114785"/>
<feature type="region of interest" description="Disordered" evidence="1">
    <location>
        <begin position="211"/>
        <end position="439"/>
    </location>
</feature>
<feature type="compositionally biased region" description="Low complexity" evidence="1">
    <location>
        <begin position="1242"/>
        <end position="1260"/>
    </location>
</feature>
<feature type="compositionally biased region" description="Pro residues" evidence="1">
    <location>
        <begin position="772"/>
        <end position="781"/>
    </location>
</feature>
<feature type="compositionally biased region" description="Low complexity" evidence="1">
    <location>
        <begin position="821"/>
        <end position="832"/>
    </location>
</feature>
<dbReference type="RefSeq" id="XP_028265803.1">
    <property type="nucleotide sequence ID" value="XM_028410002.1"/>
</dbReference>
<dbReference type="GO" id="GO:0003682">
    <property type="term" value="F:chromatin binding"/>
    <property type="evidence" value="ECO:0007669"/>
    <property type="project" value="TreeGrafter"/>
</dbReference>
<feature type="compositionally biased region" description="Polar residues" evidence="1">
    <location>
        <begin position="939"/>
        <end position="964"/>
    </location>
</feature>
<feature type="compositionally biased region" description="Low complexity" evidence="1">
    <location>
        <begin position="783"/>
        <end position="803"/>
    </location>
</feature>
<evidence type="ECO:0000313" key="4">
    <source>
        <dbReference type="RefSeq" id="XP_028265799.1"/>
    </source>
</evidence>
<feature type="compositionally biased region" description="Polar residues" evidence="1">
    <location>
        <begin position="809"/>
        <end position="820"/>
    </location>
</feature>
<feature type="domain" description="MBD" evidence="2">
    <location>
        <begin position="11"/>
        <end position="81"/>
    </location>
</feature>
<feature type="compositionally biased region" description="Polar residues" evidence="1">
    <location>
        <begin position="517"/>
        <end position="544"/>
    </location>
</feature>
<feature type="compositionally biased region" description="Low complexity" evidence="1">
    <location>
        <begin position="562"/>
        <end position="575"/>
    </location>
</feature>
<feature type="region of interest" description="Disordered" evidence="1">
    <location>
        <begin position="1348"/>
        <end position="1407"/>
    </location>
</feature>
<dbReference type="PROSITE" id="PS50982">
    <property type="entry name" value="MBD"/>
    <property type="match status" value="1"/>
</dbReference>
<dbReference type="RefSeq" id="XP_028265799.1">
    <property type="nucleotide sequence ID" value="XM_028409998.1"/>
</dbReference>
<feature type="compositionally biased region" description="Basic and acidic residues" evidence="1">
    <location>
        <begin position="1633"/>
        <end position="1645"/>
    </location>
</feature>
<feature type="region of interest" description="Disordered" evidence="1">
    <location>
        <begin position="655"/>
        <end position="677"/>
    </location>
</feature>
<feature type="compositionally biased region" description="Basic residues" evidence="1">
    <location>
        <begin position="1646"/>
        <end position="1658"/>
    </location>
</feature>
<feature type="region of interest" description="Disordered" evidence="1">
    <location>
        <begin position="132"/>
        <end position="152"/>
    </location>
</feature>
<feature type="region of interest" description="Disordered" evidence="1">
    <location>
        <begin position="858"/>
        <end position="885"/>
    </location>
</feature>
<feature type="region of interest" description="Disordered" evidence="1">
    <location>
        <begin position="1038"/>
        <end position="1066"/>
    </location>
</feature>
<dbReference type="GeneID" id="114438552"/>
<evidence type="ECO:0000313" key="6">
    <source>
        <dbReference type="RefSeq" id="XP_028265801.1"/>
    </source>
</evidence>
<dbReference type="InterPro" id="IPR001739">
    <property type="entry name" value="Methyl_CpG_DNA-bd"/>
</dbReference>
<dbReference type="RefSeq" id="XP_028265801.1">
    <property type="nucleotide sequence ID" value="XM_028410000.1"/>
</dbReference>
<evidence type="ECO:0000313" key="5">
    <source>
        <dbReference type="RefSeq" id="XP_028265800.1"/>
    </source>
</evidence>
<accession>A0A6P7IM03</accession>
<dbReference type="RefSeq" id="XP_028265800.1">
    <property type="nucleotide sequence ID" value="XM_028409999.1"/>
</dbReference>
<evidence type="ECO:0000313" key="7">
    <source>
        <dbReference type="RefSeq" id="XP_028265803.1"/>
    </source>
</evidence>
<dbReference type="GO" id="GO:0010369">
    <property type="term" value="C:chromocenter"/>
    <property type="evidence" value="ECO:0007669"/>
    <property type="project" value="TreeGrafter"/>
</dbReference>
<dbReference type="SUPFAM" id="SSF54171">
    <property type="entry name" value="DNA-binding domain"/>
    <property type="match status" value="1"/>
</dbReference>
<feature type="compositionally biased region" description="Pro residues" evidence="1">
    <location>
        <begin position="367"/>
        <end position="379"/>
    </location>
</feature>
<feature type="compositionally biased region" description="Low complexity" evidence="1">
    <location>
        <begin position="300"/>
        <end position="311"/>
    </location>
</feature>
<gene>
    <name evidence="4 5 6 7" type="primary">LOC114438552</name>
</gene>
<feature type="region of interest" description="Disordered" evidence="1">
    <location>
        <begin position="1633"/>
        <end position="1658"/>
    </location>
</feature>
<dbReference type="OrthoDB" id="641149at2759"/>
<keyword evidence="3" id="KW-1185">Reference proteome</keyword>
<dbReference type="SMART" id="SM00391">
    <property type="entry name" value="MBD"/>
    <property type="match status" value="1"/>
</dbReference>
<organism evidence="3 6">
    <name type="scientific">Parambassis ranga</name>
    <name type="common">Indian glassy fish</name>
    <dbReference type="NCBI Taxonomy" id="210632"/>
    <lineage>
        <taxon>Eukaryota</taxon>
        <taxon>Metazoa</taxon>
        <taxon>Chordata</taxon>
        <taxon>Craniata</taxon>
        <taxon>Vertebrata</taxon>
        <taxon>Euteleostomi</taxon>
        <taxon>Actinopterygii</taxon>
        <taxon>Neopterygii</taxon>
        <taxon>Teleostei</taxon>
        <taxon>Neoteleostei</taxon>
        <taxon>Acanthomorphata</taxon>
        <taxon>Ovalentaria</taxon>
        <taxon>Ambassidae</taxon>
        <taxon>Parambassis</taxon>
    </lineage>
</organism>
<feature type="compositionally biased region" description="Polar residues" evidence="1">
    <location>
        <begin position="903"/>
        <end position="925"/>
    </location>
</feature>
<evidence type="ECO:0000259" key="2">
    <source>
        <dbReference type="PROSITE" id="PS50982"/>
    </source>
</evidence>
<dbReference type="PANTHER" id="PTHR16112">
    <property type="entry name" value="METHYL-CPG BINDING PROTEIN, DROSOPHILA"/>
    <property type="match status" value="1"/>
</dbReference>
<feature type="compositionally biased region" description="Low complexity" evidence="1">
    <location>
        <begin position="425"/>
        <end position="437"/>
    </location>
</feature>
<feature type="region of interest" description="Disordered" evidence="1">
    <location>
        <begin position="562"/>
        <end position="601"/>
    </location>
</feature>
<name>A0A6P7IM03_9TELE</name>
<feature type="region of interest" description="Disordered" evidence="1">
    <location>
        <begin position="1237"/>
        <end position="1264"/>
    </location>
</feature>
<feature type="compositionally biased region" description="Polar residues" evidence="1">
    <location>
        <begin position="1390"/>
        <end position="1402"/>
    </location>
</feature>
<feature type="compositionally biased region" description="Polar residues" evidence="1">
    <location>
        <begin position="590"/>
        <end position="601"/>
    </location>
</feature>
<feature type="compositionally biased region" description="Low complexity" evidence="1">
    <location>
        <begin position="399"/>
        <end position="416"/>
    </location>
</feature>
<dbReference type="GO" id="GO:0005634">
    <property type="term" value="C:nucleus"/>
    <property type="evidence" value="ECO:0007669"/>
    <property type="project" value="TreeGrafter"/>
</dbReference>
<feature type="region of interest" description="Disordered" evidence="1">
    <location>
        <begin position="724"/>
        <end position="843"/>
    </location>
</feature>
<feature type="compositionally biased region" description="Low complexity" evidence="1">
    <location>
        <begin position="873"/>
        <end position="885"/>
    </location>
</feature>
<evidence type="ECO:0000256" key="1">
    <source>
        <dbReference type="SAM" id="MobiDB-lite"/>
    </source>
</evidence>
<dbReference type="PANTHER" id="PTHR16112:SF17">
    <property type="entry name" value="METHYL-CPG-BINDING DOMAIN PROTEIN 6"/>
    <property type="match status" value="1"/>
</dbReference>
<dbReference type="InterPro" id="IPR016177">
    <property type="entry name" value="DNA-bd_dom_sf"/>
</dbReference>
<sequence length="1658" mass="175339">MMGGSETVSEDKDGVHAAIHVPIGWQRKVEGRQVIYVSPSGTALSTLDEVKTYLLTDGTCKCGLECPLIIHKVFNFTVGVKVEQHSQPLGKAEQDMTKLCNHRRKVVAMAALCRSMQVSQLPFANFHHPEVSNRVDRHDPRGEPTEHEEEDRGIYYSKLHPTLARPHNNFHPNPCASPKSPHQFIYPYNGSSPVIHTSTNSHHPLEALKKLHHSTVPASPTSSSSSSFPAYSTAQRSPRTPTPQNIIQGQRTPKTPETPGSPRLGPLSSPPPCSSMTLSGGGRRTPTQSHHPHVVIMGGSPPSRSPSLSPSVHNTCVSPAHQRSHHPSASPSTLLSEHGGATASAEGRVMGSILSQRRKSTSSSPHSPLPSGSPNPSPHFPKYKLEDILEQFKNSGNSSTNNHHLLNPTNPSLLTNQSGSTPHVLSSKPSKSALTSSPGPPGFGFNSTWSSSLPLGPFLNHHSHQGKLPHTASFPASSLLSAAAKAQLTNQITQSQSSNVASNPGSLPSSLEVLKEAQQQQSKVTNSTLHSSHPPSSIASTRPPHSSLAAASAVLFPPSHPLIQSLASSSPQQPSMVERNASHRKRQRRSPTVLSMLRDTQQLTNGPWKTLTEDSVSANVINLSSSSSNSSSTSAVQNQNAVMLDNHHPILPGQIPRPPAPRPTAHISRPSRQPEALDFTTGVTPTALGLDPPTQPLSALLHLLSVQNAHAIASASNSALAQSGSVSVEGGGHTNKQSPRLSPSSPASDLNVRHPQTQSQCRTDNTNSLPMVPQPLSPPPTCSQFPSSLSQSLPQSTKSSLLQRESPCTVMSDSNIAFHNSSSPSQQMSPSSSEKHQPTDNHIPTIDYVSQETSQVASPQGPVTTEIGGNGISPSGVSVGTSTSPKPLDLSNHVLALLTASSTVPQGECNSSSRITDSEMSSPGNQGPEDLENVDPKVSTMTKPSTATSPGLTCSPRQGQNHSPPSVLGDSPAALPLSEAFPFMNQEQLLQLLSSTGGLPSLLDPAVLASLPLGALWLGGQHAHIPATNVNPQLPQNLAEQQQSEQQQLLIQQQETQQQNQDQQQKQINSNPLFPLLPLLNGDLPLNLLGLLNPLPAPASATSAGQDADLTEKPSLQALLMASLLLGQQQTSLLPLSSLGQLSQVSLEVPIQQSQQIPTTLEGLSLDKTSGLLDPSSLTGPGLLEVSQGLVPIPPGAEGHIQALQSLLLPATLPHPTAFLPLSPALLTAALSSAELHPPPNTQLAPAQQTQHHTHPQVPTDAGDETLIPVSLQGKDNPILQQLLPTLLNPALLGDLHGIAGLHNMVGIGAGSILLPPVQASALGMPLLQGPDGAINIINNIQLNLAPPSEGEKPVALQESQSPASQEDIPASQITPETVPSPVPAPATAQESSPPTQPSGTEGRSVIDPYTSFMDTIYTSFLQVSAKEQEDGAHLGPSDPTSPFCALPPVSFPVDHHTRSVPTLPQASAPVSLSPRRACSLRNPDLSRLSLEAAAHSPAQGTPKPTEDGSTLPLQRKQVMVEGHTHPEPPPLPPIYLEEAKTDCTGPAAAVCPFVEAGVERQGHVPHAEYLSPRDGCSGRPSEETAGILLHIEQGMDQVGVAGGARRGRKRKQTLQNVLEDFRDMDSSALEETKATALLKPERSVRGRRRRGTRSQRQ</sequence>
<evidence type="ECO:0000313" key="3">
    <source>
        <dbReference type="Proteomes" id="UP000515145"/>
    </source>
</evidence>
<feature type="compositionally biased region" description="Polar residues" evidence="1">
    <location>
        <begin position="734"/>
        <end position="767"/>
    </location>
</feature>
<dbReference type="Proteomes" id="UP000515145">
    <property type="component" value="Chromosome 7"/>
</dbReference>
<feature type="region of interest" description="Disordered" evidence="1">
    <location>
        <begin position="515"/>
        <end position="545"/>
    </location>
</feature>
<proteinExistence type="predicted"/>
<protein>
    <submittedName>
        <fullName evidence="4 5">Methyl-CpG-binding domain protein 5-like</fullName>
    </submittedName>
</protein>
<feature type="region of interest" description="Disordered" evidence="1">
    <location>
        <begin position="903"/>
        <end position="973"/>
    </location>
</feature>